<evidence type="ECO:0000313" key="5">
    <source>
        <dbReference type="Proteomes" id="UP001529510"/>
    </source>
</evidence>
<name>A0ABD0S1R2_CIRMR</name>
<evidence type="ECO:0000256" key="2">
    <source>
        <dbReference type="ARBA" id="ARBA00022912"/>
    </source>
</evidence>
<dbReference type="EMBL" id="JAMKFB020000001">
    <property type="protein sequence ID" value="KAL0203997.1"/>
    <property type="molecule type" value="Genomic_DNA"/>
</dbReference>
<protein>
    <recommendedName>
        <fullName evidence="1">protein-tyrosine-phosphatase</fullName>
        <ecNumber evidence="1">3.1.3.48</ecNumber>
    </recommendedName>
</protein>
<dbReference type="SUPFAM" id="SSF52799">
    <property type="entry name" value="(Phosphotyrosine protein) phosphatases II"/>
    <property type="match status" value="1"/>
</dbReference>
<evidence type="ECO:0000313" key="4">
    <source>
        <dbReference type="EMBL" id="KAL0203997.1"/>
    </source>
</evidence>
<dbReference type="PANTHER" id="PTHR19134">
    <property type="entry name" value="RECEPTOR-TYPE TYROSINE-PROTEIN PHOSPHATASE"/>
    <property type="match status" value="1"/>
</dbReference>
<feature type="non-terminal residue" evidence="4">
    <location>
        <position position="58"/>
    </location>
</feature>
<feature type="non-terminal residue" evidence="4">
    <location>
        <position position="1"/>
    </location>
</feature>
<evidence type="ECO:0000259" key="3">
    <source>
        <dbReference type="PROSITE" id="PS50055"/>
    </source>
</evidence>
<evidence type="ECO:0000256" key="1">
    <source>
        <dbReference type="ARBA" id="ARBA00013064"/>
    </source>
</evidence>
<dbReference type="InterPro" id="IPR000242">
    <property type="entry name" value="PTP_cat"/>
</dbReference>
<dbReference type="Pfam" id="PF00102">
    <property type="entry name" value="Y_phosphatase"/>
    <property type="match status" value="1"/>
</dbReference>
<proteinExistence type="predicted"/>
<dbReference type="Gene3D" id="3.90.190.10">
    <property type="entry name" value="Protein tyrosine phosphatase superfamily"/>
    <property type="match status" value="1"/>
</dbReference>
<dbReference type="PANTHER" id="PTHR19134:SF203">
    <property type="entry name" value="RECEPTOR-TYPE TYROSINE-PROTEIN PHOSPHATASE F"/>
    <property type="match status" value="1"/>
</dbReference>
<reference evidence="4 5" key="1">
    <citation type="submission" date="2024-05" db="EMBL/GenBank/DDBJ databases">
        <title>Genome sequencing and assembly of Indian major carp, Cirrhinus mrigala (Hamilton, 1822).</title>
        <authorList>
            <person name="Mohindra V."/>
            <person name="Chowdhury L.M."/>
            <person name="Lal K."/>
            <person name="Jena J.K."/>
        </authorList>
    </citation>
    <scope>NUCLEOTIDE SEQUENCE [LARGE SCALE GENOMIC DNA]</scope>
    <source>
        <strain evidence="4">CM1030</strain>
        <tissue evidence="4">Blood</tissue>
    </source>
</reference>
<keyword evidence="5" id="KW-1185">Reference proteome</keyword>
<dbReference type="InterPro" id="IPR050348">
    <property type="entry name" value="Protein-Tyr_Phosphatase"/>
</dbReference>
<sequence>VPGGDYINANFIDGYRRQGAYIATQGPMPDTFSDFWRMVWEQHSANIIMITKLEEKSR</sequence>
<keyword evidence="2" id="KW-0378">Hydrolase</keyword>
<dbReference type="PRINTS" id="PR00700">
    <property type="entry name" value="PRTYPHPHTASE"/>
</dbReference>
<comment type="caution">
    <text evidence="4">The sequence shown here is derived from an EMBL/GenBank/DDBJ whole genome shotgun (WGS) entry which is preliminary data.</text>
</comment>
<organism evidence="4 5">
    <name type="scientific">Cirrhinus mrigala</name>
    <name type="common">Mrigala</name>
    <dbReference type="NCBI Taxonomy" id="683832"/>
    <lineage>
        <taxon>Eukaryota</taxon>
        <taxon>Metazoa</taxon>
        <taxon>Chordata</taxon>
        <taxon>Craniata</taxon>
        <taxon>Vertebrata</taxon>
        <taxon>Euteleostomi</taxon>
        <taxon>Actinopterygii</taxon>
        <taxon>Neopterygii</taxon>
        <taxon>Teleostei</taxon>
        <taxon>Ostariophysi</taxon>
        <taxon>Cypriniformes</taxon>
        <taxon>Cyprinidae</taxon>
        <taxon>Labeoninae</taxon>
        <taxon>Labeonini</taxon>
        <taxon>Cirrhinus</taxon>
    </lineage>
</organism>
<dbReference type="PROSITE" id="PS50055">
    <property type="entry name" value="TYR_PHOSPHATASE_PTP"/>
    <property type="match status" value="1"/>
</dbReference>
<dbReference type="Proteomes" id="UP001529510">
    <property type="component" value="Unassembled WGS sequence"/>
</dbReference>
<dbReference type="EC" id="3.1.3.48" evidence="1"/>
<gene>
    <name evidence="4" type="ORF">M9458_002015</name>
</gene>
<dbReference type="InterPro" id="IPR029021">
    <property type="entry name" value="Prot-tyrosine_phosphatase-like"/>
</dbReference>
<keyword evidence="2" id="KW-0904">Protein phosphatase</keyword>
<feature type="domain" description="Tyrosine-protein phosphatase" evidence="3">
    <location>
        <begin position="1"/>
        <end position="58"/>
    </location>
</feature>
<dbReference type="GO" id="GO:0004725">
    <property type="term" value="F:protein tyrosine phosphatase activity"/>
    <property type="evidence" value="ECO:0007669"/>
    <property type="project" value="UniProtKB-EC"/>
</dbReference>
<accession>A0ABD0S1R2</accession>
<dbReference type="AlphaFoldDB" id="A0ABD0S1R2"/>